<evidence type="ECO:0000256" key="3">
    <source>
        <dbReference type="ARBA" id="ARBA00022793"/>
    </source>
</evidence>
<dbReference type="PRINTS" id="PR00800">
    <property type="entry name" value="YHDCRBOXLASE"/>
</dbReference>
<comment type="similarity">
    <text evidence="2 6">Belongs to the group II decarboxylase family.</text>
</comment>
<evidence type="ECO:0000256" key="7">
    <source>
        <dbReference type="SAM" id="MobiDB-lite"/>
    </source>
</evidence>
<evidence type="ECO:0000256" key="6">
    <source>
        <dbReference type="RuleBase" id="RU000382"/>
    </source>
</evidence>
<keyword evidence="9" id="KW-1185">Reference proteome</keyword>
<sequence>MSMTDTGAYDELPRPEGTRERRRKPHERVAGRAMHRVDQTTEQMVRSVLAYAENRLRMDPVPLDQGTLTNAQLYERLEGVICEQASTPDEVLGVYASVIAPSVISADSPRFLGFIPAAPTKASLLFDMLVSCASIQGISWLEASGAIAAENTVLSLIAGEAGLDPRTAGGTFVSGGSAGNLSALAVAREEAKRRDPSVGRWRVVVGTDAHSSVVNTLRLLEMDALVVETPDHRLTRADIERGTAGQDLSDVAAVVCTSGTTNAGIIDDLDSVGALAQERGWWFHVDGAYGGAGIFAPSLRAKYAGLERADSFILDPHKWMFTPFDCCALLYADPAKARRTHTQDASYLDVIHEHEAWNPTDYAYHLTRRARGLPLWFSLAVHGVGAYRDAIEVAVRLAAETAAMIRAEDHLELVREPDLGIVLFRRLGWEEEDYHAWARELHQDEVAFIPPSAWEGETVGRFAFLHPDTSLDLVREVLDRTR</sequence>
<dbReference type="EMBL" id="JAVDYG010000001">
    <property type="protein sequence ID" value="MDR7363509.1"/>
    <property type="molecule type" value="Genomic_DNA"/>
</dbReference>
<dbReference type="SUPFAM" id="SSF53383">
    <property type="entry name" value="PLP-dependent transferases"/>
    <property type="match status" value="1"/>
</dbReference>
<dbReference type="Pfam" id="PF00282">
    <property type="entry name" value="Pyridoxal_deC"/>
    <property type="match status" value="1"/>
</dbReference>
<evidence type="ECO:0000256" key="1">
    <source>
        <dbReference type="ARBA" id="ARBA00001933"/>
    </source>
</evidence>
<dbReference type="InterPro" id="IPR010977">
    <property type="entry name" value="Aromatic_deC"/>
</dbReference>
<reference evidence="8 9" key="1">
    <citation type="submission" date="2023-07" db="EMBL/GenBank/DDBJ databases">
        <title>Sequencing the genomes of 1000 actinobacteria strains.</title>
        <authorList>
            <person name="Klenk H.-P."/>
        </authorList>
    </citation>
    <scope>NUCLEOTIDE SEQUENCE [LARGE SCALE GENOMIC DNA]</scope>
    <source>
        <strain evidence="8 9">DSM 19426</strain>
    </source>
</reference>
<evidence type="ECO:0000313" key="8">
    <source>
        <dbReference type="EMBL" id="MDR7363509.1"/>
    </source>
</evidence>
<evidence type="ECO:0000256" key="4">
    <source>
        <dbReference type="ARBA" id="ARBA00022898"/>
    </source>
</evidence>
<keyword evidence="5 6" id="KW-0456">Lyase</keyword>
<evidence type="ECO:0000313" key="9">
    <source>
        <dbReference type="Proteomes" id="UP001183648"/>
    </source>
</evidence>
<dbReference type="Gene3D" id="3.90.1150.10">
    <property type="entry name" value="Aspartate Aminotransferase, domain 1"/>
    <property type="match status" value="1"/>
</dbReference>
<dbReference type="InterPro" id="IPR015424">
    <property type="entry name" value="PyrdxlP-dep_Trfase"/>
</dbReference>
<dbReference type="InterPro" id="IPR015422">
    <property type="entry name" value="PyrdxlP-dep_Trfase_small"/>
</dbReference>
<dbReference type="Proteomes" id="UP001183648">
    <property type="component" value="Unassembled WGS sequence"/>
</dbReference>
<keyword evidence="4 6" id="KW-0663">Pyridoxal phosphate</keyword>
<comment type="cofactor">
    <cofactor evidence="1 6">
        <name>pyridoxal 5'-phosphate</name>
        <dbReference type="ChEBI" id="CHEBI:597326"/>
    </cofactor>
</comment>
<evidence type="ECO:0000256" key="5">
    <source>
        <dbReference type="ARBA" id="ARBA00023239"/>
    </source>
</evidence>
<dbReference type="InterPro" id="IPR015421">
    <property type="entry name" value="PyrdxlP-dep_Trfase_major"/>
</dbReference>
<organism evidence="8 9">
    <name type="scientific">Nocardioides marmoribigeumensis</name>
    <dbReference type="NCBI Taxonomy" id="433649"/>
    <lineage>
        <taxon>Bacteria</taxon>
        <taxon>Bacillati</taxon>
        <taxon>Actinomycetota</taxon>
        <taxon>Actinomycetes</taxon>
        <taxon>Propionibacteriales</taxon>
        <taxon>Nocardioidaceae</taxon>
        <taxon>Nocardioides</taxon>
    </lineage>
</organism>
<gene>
    <name evidence="8" type="ORF">J2S63_003062</name>
</gene>
<protein>
    <submittedName>
        <fullName evidence="8">Glutamate/tyrosine decarboxylase-like PLP-dependent enzyme</fullName>
    </submittedName>
</protein>
<evidence type="ECO:0000256" key="2">
    <source>
        <dbReference type="ARBA" id="ARBA00009533"/>
    </source>
</evidence>
<dbReference type="InterPro" id="IPR002129">
    <property type="entry name" value="PyrdxlP-dep_de-COase"/>
</dbReference>
<keyword evidence="3" id="KW-0210">Decarboxylase</keyword>
<feature type="region of interest" description="Disordered" evidence="7">
    <location>
        <begin position="1"/>
        <end position="34"/>
    </location>
</feature>
<dbReference type="PANTHER" id="PTHR11999">
    <property type="entry name" value="GROUP II PYRIDOXAL-5-PHOSPHATE DECARBOXYLASE"/>
    <property type="match status" value="1"/>
</dbReference>
<dbReference type="PANTHER" id="PTHR11999:SF70">
    <property type="entry name" value="MIP05841P"/>
    <property type="match status" value="1"/>
</dbReference>
<proteinExistence type="inferred from homology"/>
<accession>A0ABU2BYQ4</accession>
<dbReference type="Gene3D" id="3.40.640.10">
    <property type="entry name" value="Type I PLP-dependent aspartate aminotransferase-like (Major domain)"/>
    <property type="match status" value="1"/>
</dbReference>
<name>A0ABU2BYQ4_9ACTN</name>
<comment type="caution">
    <text evidence="8">The sequence shown here is derived from an EMBL/GenBank/DDBJ whole genome shotgun (WGS) entry which is preliminary data.</text>
</comment>